<sequence>MRQLQSPGMDGWNVGELKLLPAPLLDLLAEMFNGIERSGKWPRPLECAMVSLISKGAGCEPNDLRPITVMSVVYRVWAIRRLQNLRTWQEKWASEAQFAYRSGRSPLEPLWHLSLQIESSLLEDKPLYGISFDYSKCFDNIPHNILLNLVGSMGMASRILRPVTGMYKQLRRRFKVAGGIGKEFSSTNGIPQGCPVSVVLLNALLSVWTQSVENEIPEACPSAFADDTGATVSSRGALQKVADLTKEFADLTGQTLSTGAAGKSFAFRTDGGRNTTIRLGGIVLPWRVSAKQLGVHVHFRKQHDDDREAEKLDLSAAAAAKVAWLPLGLFGRSIVLQTMVLSRSSYGSEVVRVPKKSAARLRSAVLRCLWGVGRRLRCKEILFTLFMAGHRLDPCQIDTYKCLVALRRVLVANPRFHKAFEDTWVVASRARNVQHGPVGKIFLVTRLLGWRWVGPWRFTTSSNQEFDFLCVSEQRWQHEIRDSLRSMLWTAASQRRPDMVGLEAGVDRMASSAVLQSKKLSDNQRGMLRSILAGEIFTEHRRWRAKLTANNECKFCLAGEVENEQHLWWECPAWASVRAGHPKAMLTYSDNWPTCFRWCGIMPENHEGFSELAEWFADQTAQEKRLGGTMWPQSLCQVGQPRCLRTDELSFSRTVPSGTIKTLVFARLGTERIGRTATR</sequence>
<protein>
    <recommendedName>
        <fullName evidence="1">Reverse transcriptase domain-containing protein</fullName>
    </recommendedName>
</protein>
<dbReference type="SUPFAM" id="SSF56672">
    <property type="entry name" value="DNA/RNA polymerases"/>
    <property type="match status" value="1"/>
</dbReference>
<dbReference type="EMBL" id="CAJNNV010028134">
    <property type="protein sequence ID" value="CAE8623234.1"/>
    <property type="molecule type" value="Genomic_DNA"/>
</dbReference>
<dbReference type="InterPro" id="IPR043502">
    <property type="entry name" value="DNA/RNA_pol_sf"/>
</dbReference>
<proteinExistence type="predicted"/>
<evidence type="ECO:0000259" key="1">
    <source>
        <dbReference type="PROSITE" id="PS50878"/>
    </source>
</evidence>
<organism evidence="2 3">
    <name type="scientific">Polarella glacialis</name>
    <name type="common">Dinoflagellate</name>
    <dbReference type="NCBI Taxonomy" id="89957"/>
    <lineage>
        <taxon>Eukaryota</taxon>
        <taxon>Sar</taxon>
        <taxon>Alveolata</taxon>
        <taxon>Dinophyceae</taxon>
        <taxon>Suessiales</taxon>
        <taxon>Suessiaceae</taxon>
        <taxon>Polarella</taxon>
    </lineage>
</organism>
<keyword evidence="3" id="KW-1185">Reference proteome</keyword>
<dbReference type="OrthoDB" id="418710at2759"/>
<accession>A0A813GDX7</accession>
<dbReference type="InterPro" id="IPR000477">
    <property type="entry name" value="RT_dom"/>
</dbReference>
<comment type="caution">
    <text evidence="2">The sequence shown here is derived from an EMBL/GenBank/DDBJ whole genome shotgun (WGS) entry which is preliminary data.</text>
</comment>
<reference evidence="2" key="1">
    <citation type="submission" date="2021-02" db="EMBL/GenBank/DDBJ databases">
        <authorList>
            <person name="Dougan E. K."/>
            <person name="Rhodes N."/>
            <person name="Thang M."/>
            <person name="Chan C."/>
        </authorList>
    </citation>
    <scope>NUCLEOTIDE SEQUENCE</scope>
</reference>
<dbReference type="PANTHER" id="PTHR19446">
    <property type="entry name" value="REVERSE TRANSCRIPTASES"/>
    <property type="match status" value="1"/>
</dbReference>
<gene>
    <name evidence="2" type="ORF">PGLA1383_LOCUS40538</name>
</gene>
<evidence type="ECO:0000313" key="2">
    <source>
        <dbReference type="EMBL" id="CAE8623234.1"/>
    </source>
</evidence>
<evidence type="ECO:0000313" key="3">
    <source>
        <dbReference type="Proteomes" id="UP000654075"/>
    </source>
</evidence>
<dbReference type="PROSITE" id="PS50878">
    <property type="entry name" value="RT_POL"/>
    <property type="match status" value="1"/>
</dbReference>
<dbReference type="OMA" id="DMGYVFY"/>
<dbReference type="Proteomes" id="UP000654075">
    <property type="component" value="Unassembled WGS sequence"/>
</dbReference>
<feature type="domain" description="Reverse transcriptase" evidence="1">
    <location>
        <begin position="34"/>
        <end position="284"/>
    </location>
</feature>
<name>A0A813GDX7_POLGL</name>
<dbReference type="AlphaFoldDB" id="A0A813GDX7"/>
<dbReference type="Pfam" id="PF00078">
    <property type="entry name" value="RVT_1"/>
    <property type="match status" value="1"/>
</dbReference>